<reference evidence="8 9" key="1">
    <citation type="submission" date="2019-03" db="EMBL/GenBank/DDBJ databases">
        <title>Genomic Encyclopedia of Type Strains, Phase III (KMG-III): the genomes of soil and plant-associated and newly described type strains.</title>
        <authorList>
            <person name="Whitman W."/>
        </authorList>
    </citation>
    <scope>NUCLEOTIDE SEQUENCE [LARGE SCALE GENOMIC DNA]</scope>
    <source>
        <strain evidence="8 9">CECT 7378</strain>
    </source>
</reference>
<evidence type="ECO:0000259" key="6">
    <source>
        <dbReference type="Pfam" id="PF03888"/>
    </source>
</evidence>
<dbReference type="GO" id="GO:0032885">
    <property type="term" value="P:regulation of polysaccharide biosynthetic process"/>
    <property type="evidence" value="ECO:0007669"/>
    <property type="project" value="TreeGrafter"/>
</dbReference>
<feature type="domain" description="MucB/RseB C-terminal" evidence="7">
    <location>
        <begin position="242"/>
        <end position="333"/>
    </location>
</feature>
<dbReference type="Proteomes" id="UP000294656">
    <property type="component" value="Unassembled WGS sequence"/>
</dbReference>
<protein>
    <submittedName>
        <fullName evidence="8">MucB/RseB-like sigma(E) regulatory protein</fullName>
    </submittedName>
</protein>
<evidence type="ECO:0000313" key="8">
    <source>
        <dbReference type="EMBL" id="TDP00492.1"/>
    </source>
</evidence>
<gene>
    <name evidence="8" type="ORF">DFP79_0301</name>
</gene>
<evidence type="ECO:0000259" key="7">
    <source>
        <dbReference type="Pfam" id="PF17188"/>
    </source>
</evidence>
<evidence type="ECO:0000313" key="9">
    <source>
        <dbReference type="Proteomes" id="UP000294656"/>
    </source>
</evidence>
<dbReference type="CDD" id="cd16327">
    <property type="entry name" value="RseB"/>
    <property type="match status" value="1"/>
</dbReference>
<feature type="signal peptide" evidence="5">
    <location>
        <begin position="1"/>
        <end position="22"/>
    </location>
</feature>
<comment type="caution">
    <text evidence="8">The sequence shown here is derived from an EMBL/GenBank/DDBJ whole genome shotgun (WGS) entry which is preliminary data.</text>
</comment>
<dbReference type="Pfam" id="PF03888">
    <property type="entry name" value="MucB_RseB"/>
    <property type="match status" value="1"/>
</dbReference>
<dbReference type="GO" id="GO:0045152">
    <property type="term" value="F:antisigma factor binding"/>
    <property type="evidence" value="ECO:0007669"/>
    <property type="project" value="TreeGrafter"/>
</dbReference>
<keyword evidence="3 5" id="KW-0732">Signal</keyword>
<dbReference type="InterPro" id="IPR033434">
    <property type="entry name" value="MucB/RseB_N"/>
</dbReference>
<feature type="domain" description="MucB/RseB N-terminal" evidence="6">
    <location>
        <begin position="53"/>
        <end position="225"/>
    </location>
</feature>
<feature type="chain" id="PRO_5020602528" evidence="5">
    <location>
        <begin position="23"/>
        <end position="342"/>
    </location>
</feature>
<organism evidence="8 9">
    <name type="scientific">Marinomonas balearica</name>
    <dbReference type="NCBI Taxonomy" id="491947"/>
    <lineage>
        <taxon>Bacteria</taxon>
        <taxon>Pseudomonadati</taxon>
        <taxon>Pseudomonadota</taxon>
        <taxon>Gammaproteobacteria</taxon>
        <taxon>Oceanospirillales</taxon>
        <taxon>Oceanospirillaceae</taxon>
        <taxon>Marinomonas</taxon>
    </lineage>
</organism>
<dbReference type="GO" id="GO:0030288">
    <property type="term" value="C:outer membrane-bounded periplasmic space"/>
    <property type="evidence" value="ECO:0007669"/>
    <property type="project" value="TreeGrafter"/>
</dbReference>
<evidence type="ECO:0000256" key="4">
    <source>
        <dbReference type="ARBA" id="ARBA00022764"/>
    </source>
</evidence>
<comment type="subcellular location">
    <subcellularLocation>
        <location evidence="1">Periplasm</location>
    </subcellularLocation>
</comment>
<proteinExistence type="inferred from homology"/>
<evidence type="ECO:0000256" key="5">
    <source>
        <dbReference type="SAM" id="SignalP"/>
    </source>
</evidence>
<dbReference type="AlphaFoldDB" id="A0A4R6MF81"/>
<dbReference type="PANTHER" id="PTHR38782">
    <property type="match status" value="1"/>
</dbReference>
<dbReference type="EMBL" id="SNXC01000004">
    <property type="protein sequence ID" value="TDP00492.1"/>
    <property type="molecule type" value="Genomic_DNA"/>
</dbReference>
<dbReference type="PIRSF" id="PIRSF005427">
    <property type="entry name" value="RseB"/>
    <property type="match status" value="1"/>
</dbReference>
<dbReference type="RefSeq" id="WP_243730168.1">
    <property type="nucleotide sequence ID" value="NZ_SNXC01000004.1"/>
</dbReference>
<dbReference type="InterPro" id="IPR005588">
    <property type="entry name" value="MucB_RseB"/>
</dbReference>
<evidence type="ECO:0000256" key="2">
    <source>
        <dbReference type="ARBA" id="ARBA00008150"/>
    </source>
</evidence>
<evidence type="ECO:0000256" key="3">
    <source>
        <dbReference type="ARBA" id="ARBA00022729"/>
    </source>
</evidence>
<comment type="similarity">
    <text evidence="2">Belongs to the RseB family.</text>
</comment>
<dbReference type="Pfam" id="PF17188">
    <property type="entry name" value="MucB_RseB_C"/>
    <property type="match status" value="1"/>
</dbReference>
<name>A0A4R6MF81_9GAMM</name>
<dbReference type="Gene3D" id="2.50.20.10">
    <property type="entry name" value="Lipoprotein localisation LolA/LolB/LppX"/>
    <property type="match status" value="1"/>
</dbReference>
<keyword evidence="4" id="KW-0574">Periplasm</keyword>
<dbReference type="InterPro" id="IPR038484">
    <property type="entry name" value="MucB/RseB_C_sf"/>
</dbReference>
<dbReference type="InterPro" id="IPR033436">
    <property type="entry name" value="MucB/RseB_C"/>
</dbReference>
<sequence>MFRSLVYSFVCMCLLASSALYAESLDHADTDHAKMDKHGAQSSGEMTSVMPFDWLKKMTLSFSTLDYDGIFVHSGQNRLNSMRIRHGLIGGVEYESLEDLDGADVTLIRVDDSLICISPDEAALNTSAFWNQPFNRFKELDEERIKEGYTLKLSRKNTRIAGRAARVIKLIPKDEHRFGHAFWLDNESGFLLKHDMYDRKGRLLERTQFVSLSLNPDLKVKDFTPNKDSYKVSFESESPQEVENGWEFEWLPKGFGMVWKQAHLIRNDANMLLLSDGMATVSVFIEPSIKKVPLHVMSRGATHAAERTVTMRGERYLLTLVGEVPPATIETLMSVFMPKATQ</sequence>
<dbReference type="Gene3D" id="3.30.200.100">
    <property type="entry name" value="MucB/RseB, C-terminal domain"/>
    <property type="match status" value="1"/>
</dbReference>
<accession>A0A4R6MF81</accession>
<evidence type="ECO:0000256" key="1">
    <source>
        <dbReference type="ARBA" id="ARBA00004418"/>
    </source>
</evidence>
<dbReference type="PANTHER" id="PTHR38782:SF1">
    <property type="entry name" value="SIGMA-E FACTOR REGULATORY PROTEIN RSEB"/>
    <property type="match status" value="1"/>
</dbReference>
<keyword evidence="9" id="KW-1185">Reference proteome</keyword>